<dbReference type="Proteomes" id="UP001054945">
    <property type="component" value="Unassembled WGS sequence"/>
</dbReference>
<organism evidence="1 2">
    <name type="scientific">Caerostris extrusa</name>
    <name type="common">Bark spider</name>
    <name type="synonym">Caerostris bankana</name>
    <dbReference type="NCBI Taxonomy" id="172846"/>
    <lineage>
        <taxon>Eukaryota</taxon>
        <taxon>Metazoa</taxon>
        <taxon>Ecdysozoa</taxon>
        <taxon>Arthropoda</taxon>
        <taxon>Chelicerata</taxon>
        <taxon>Arachnida</taxon>
        <taxon>Araneae</taxon>
        <taxon>Araneomorphae</taxon>
        <taxon>Entelegynae</taxon>
        <taxon>Araneoidea</taxon>
        <taxon>Araneidae</taxon>
        <taxon>Caerostris</taxon>
    </lineage>
</organism>
<dbReference type="AlphaFoldDB" id="A0AAV4NVZ7"/>
<evidence type="ECO:0000313" key="2">
    <source>
        <dbReference type="Proteomes" id="UP001054945"/>
    </source>
</evidence>
<evidence type="ECO:0008006" key="3">
    <source>
        <dbReference type="Google" id="ProtNLM"/>
    </source>
</evidence>
<gene>
    <name evidence="1" type="ORF">CEXT_684841</name>
</gene>
<keyword evidence="2" id="KW-1185">Reference proteome</keyword>
<evidence type="ECO:0000313" key="1">
    <source>
        <dbReference type="EMBL" id="GIX88470.1"/>
    </source>
</evidence>
<protein>
    <recommendedName>
        <fullName evidence="3">RabBD domain-containing protein</fullName>
    </recommendedName>
</protein>
<comment type="caution">
    <text evidence="1">The sequence shown here is derived from an EMBL/GenBank/DDBJ whole genome shotgun (WGS) entry which is preliminary data.</text>
</comment>
<proteinExistence type="predicted"/>
<reference evidence="1 2" key="1">
    <citation type="submission" date="2021-06" db="EMBL/GenBank/DDBJ databases">
        <title>Caerostris extrusa draft genome.</title>
        <authorList>
            <person name="Kono N."/>
            <person name="Arakawa K."/>
        </authorList>
    </citation>
    <scope>NUCLEOTIDE SEQUENCE [LARGE SCALE GENOMIC DNA]</scope>
</reference>
<dbReference type="EMBL" id="BPLR01003771">
    <property type="protein sequence ID" value="GIX88470.1"/>
    <property type="molecule type" value="Genomic_DNA"/>
</dbReference>
<accession>A0AAV4NVZ7</accession>
<name>A0AAV4NVZ7_CAEEX</name>
<sequence length="164" mass="17926">MENLARDGLSQKRKPVFLRAARACGGGRRAVRAVAAATSLPVALAWHPWSVPPSQRCAWVGGPSEGHGSAMEGVDISQFSEEEQRILRNVFARAQDEEERDKIKFRSVQFTPPLSSLPRSLSLSLSLSLCLSFTTRLFTLSLSSRIPSPSCGTHPLSQFGMESE</sequence>